<feature type="compositionally biased region" description="Polar residues" evidence="1">
    <location>
        <begin position="353"/>
        <end position="362"/>
    </location>
</feature>
<feature type="region of interest" description="Disordered" evidence="1">
    <location>
        <begin position="536"/>
        <end position="697"/>
    </location>
</feature>
<gene>
    <name evidence="3" type="ORF">SNE40_021497</name>
</gene>
<comment type="caution">
    <text evidence="3">The sequence shown here is derived from an EMBL/GenBank/DDBJ whole genome shotgun (WGS) entry which is preliminary data.</text>
</comment>
<evidence type="ECO:0000256" key="1">
    <source>
        <dbReference type="SAM" id="MobiDB-lite"/>
    </source>
</evidence>
<feature type="region of interest" description="Disordered" evidence="1">
    <location>
        <begin position="353"/>
        <end position="450"/>
    </location>
</feature>
<feature type="transmembrane region" description="Helical" evidence="2">
    <location>
        <begin position="28"/>
        <end position="53"/>
    </location>
</feature>
<feature type="compositionally biased region" description="Polar residues" evidence="1">
    <location>
        <begin position="100"/>
        <end position="109"/>
    </location>
</feature>
<dbReference type="AlphaFoldDB" id="A0AAN8IZ53"/>
<feature type="compositionally biased region" description="Polar residues" evidence="1">
    <location>
        <begin position="653"/>
        <end position="664"/>
    </location>
</feature>
<feature type="compositionally biased region" description="Basic and acidic residues" evidence="1">
    <location>
        <begin position="665"/>
        <end position="683"/>
    </location>
</feature>
<keyword evidence="2" id="KW-1133">Transmembrane helix</keyword>
<feature type="region of interest" description="Disordered" evidence="1">
    <location>
        <begin position="231"/>
        <end position="264"/>
    </location>
</feature>
<feature type="compositionally biased region" description="Low complexity" evidence="1">
    <location>
        <begin position="110"/>
        <end position="123"/>
    </location>
</feature>
<protein>
    <submittedName>
        <fullName evidence="3">Uncharacterized protein</fullName>
    </submittedName>
</protein>
<evidence type="ECO:0000313" key="4">
    <source>
        <dbReference type="Proteomes" id="UP001347796"/>
    </source>
</evidence>
<feature type="region of interest" description="Disordered" evidence="1">
    <location>
        <begin position="319"/>
        <end position="338"/>
    </location>
</feature>
<name>A0AAN8IZ53_PATCE</name>
<dbReference type="Proteomes" id="UP001347796">
    <property type="component" value="Unassembled WGS sequence"/>
</dbReference>
<keyword evidence="2" id="KW-0472">Membrane</keyword>
<accession>A0AAN8IZ53</accession>
<sequence length="697" mass="77201">MSSIDDPNIKWGRRLLSMVTENQDGGDVLSVGVVVGIAATISLVVLMVLCVCGDSNGEAELKKVKKKSSSNNVRQPDNRYDEVQIEEVEIRPKNGIIESNGVTTDPNHLQQARQSQASSCSSQMRPTSLRELPELPPSYSEDDDNCIQPNSRDSEIINDDYDHLGREKNVRVRPENYDHITLESPTQISEASPSDPLVESHYAQVNDRTYDTCNDRGAEKYPKLTNQVEPPYNKIKDDRDDVSFSEEQNEPPYNVVKDDPPYNKIQDDDPYNQILDDTYSVPRDGVVVQGQDHYELEPLDPEDPYTLVDNEELKVNGEGIDQASGFSTSSDTFKTPGSMSISKEMMSMINEGFTVTESSTSDDYAVVNKERNPGNNRQPSSPGATAFPCPPEPPRGYRAEEIHNPQPPPPSMSTSGSRRFDGVSAPSLPLPTIPQSAQSRSERQYSKVSARESLASMSARNALNPYEDVVETENTYATVDGGSGDGVVTHQAVAPPTSSLPPINNRHFVNQPTSSQYSNFSETYAEIGASGGTFNSIPSVPIPPSLDSLHSMKKHERRHLATPEDTTLDENTPKSVSPKRSSFSPTTALPVLPGMSTSLHENDVTLEPNYQSVKDSIDDNESENDPNYESVDEARSKLPEPKRQRRHVYEEVSPTNSEPTSPNNVRDRVLNRHTYEDISDVKEKKKNMKGKPKDGKK</sequence>
<keyword evidence="2" id="KW-0812">Transmembrane</keyword>
<feature type="region of interest" description="Disordered" evidence="1">
    <location>
        <begin position="96"/>
        <end position="146"/>
    </location>
</feature>
<feature type="compositionally biased region" description="Basic residues" evidence="1">
    <location>
        <begin position="551"/>
        <end position="560"/>
    </location>
</feature>
<reference evidence="3 4" key="1">
    <citation type="submission" date="2024-01" db="EMBL/GenBank/DDBJ databases">
        <title>The genome of the rayed Mediterranean limpet Patella caerulea (Linnaeus, 1758).</title>
        <authorList>
            <person name="Anh-Thu Weber A."/>
            <person name="Halstead-Nussloch G."/>
        </authorList>
    </citation>
    <scope>NUCLEOTIDE SEQUENCE [LARGE SCALE GENOMIC DNA]</scope>
    <source>
        <strain evidence="3">AATW-2023a</strain>
        <tissue evidence="3">Whole specimen</tissue>
    </source>
</reference>
<dbReference type="EMBL" id="JAZGQO010000018">
    <property type="protein sequence ID" value="KAK6167479.1"/>
    <property type="molecule type" value="Genomic_DNA"/>
</dbReference>
<feature type="compositionally biased region" description="Basic and acidic residues" evidence="1">
    <location>
        <begin position="632"/>
        <end position="650"/>
    </location>
</feature>
<feature type="compositionally biased region" description="Polar residues" evidence="1">
    <location>
        <begin position="496"/>
        <end position="516"/>
    </location>
</feature>
<feature type="compositionally biased region" description="Polar residues" evidence="1">
    <location>
        <begin position="569"/>
        <end position="587"/>
    </location>
</feature>
<feature type="compositionally biased region" description="Polar residues" evidence="1">
    <location>
        <begin position="373"/>
        <end position="383"/>
    </location>
</feature>
<evidence type="ECO:0000313" key="3">
    <source>
        <dbReference type="EMBL" id="KAK6167479.1"/>
    </source>
</evidence>
<proteinExistence type="predicted"/>
<feature type="compositionally biased region" description="Polar residues" evidence="1">
    <location>
        <begin position="324"/>
        <end position="337"/>
    </location>
</feature>
<feature type="region of interest" description="Disordered" evidence="1">
    <location>
        <begin position="480"/>
        <end position="516"/>
    </location>
</feature>
<organism evidence="3 4">
    <name type="scientific">Patella caerulea</name>
    <name type="common">Rayed Mediterranean limpet</name>
    <dbReference type="NCBI Taxonomy" id="87958"/>
    <lineage>
        <taxon>Eukaryota</taxon>
        <taxon>Metazoa</taxon>
        <taxon>Spiralia</taxon>
        <taxon>Lophotrochozoa</taxon>
        <taxon>Mollusca</taxon>
        <taxon>Gastropoda</taxon>
        <taxon>Patellogastropoda</taxon>
        <taxon>Patelloidea</taxon>
        <taxon>Patellidae</taxon>
        <taxon>Patella</taxon>
    </lineage>
</organism>
<keyword evidence="4" id="KW-1185">Reference proteome</keyword>
<evidence type="ECO:0000256" key="2">
    <source>
        <dbReference type="SAM" id="Phobius"/>
    </source>
</evidence>